<name>A0A2P6RML4_ROSCH</name>
<dbReference type="GO" id="GO:0047213">
    <property type="term" value="F:anthocyanidin 3-O-glucosyltransferase activity"/>
    <property type="evidence" value="ECO:0007669"/>
    <property type="project" value="UniProtKB-EC"/>
</dbReference>
<proteinExistence type="predicted"/>
<dbReference type="EMBL" id="PDCK01000040">
    <property type="protein sequence ID" value="PRQ47679.1"/>
    <property type="molecule type" value="Genomic_DNA"/>
</dbReference>
<evidence type="ECO:0000313" key="3">
    <source>
        <dbReference type="Proteomes" id="UP000238479"/>
    </source>
</evidence>
<dbReference type="Gene3D" id="3.40.50.2000">
    <property type="entry name" value="Glycogen Phosphorylase B"/>
    <property type="match status" value="1"/>
</dbReference>
<protein>
    <submittedName>
        <fullName evidence="2">Putative anthocyanidin 3-O-glucosyltransferase</fullName>
        <ecNumber evidence="2">2.4.1.115</ecNumber>
    </submittedName>
</protein>
<gene>
    <name evidence="2" type="ORF">RchiOBHm_Chr2g0102351</name>
</gene>
<dbReference type="PANTHER" id="PTHR48046:SF1">
    <property type="entry name" value="GLYCOSYLTRANSFERASE-RELATED"/>
    <property type="match status" value="1"/>
</dbReference>
<dbReference type="SUPFAM" id="SSF53756">
    <property type="entry name" value="UDP-Glycosyltransferase/glycogen phosphorylase"/>
    <property type="match status" value="1"/>
</dbReference>
<keyword evidence="3" id="KW-1185">Reference proteome</keyword>
<keyword evidence="2" id="KW-0808">Transferase</keyword>
<reference evidence="2 3" key="1">
    <citation type="journal article" date="2018" name="Nat. Genet.">
        <title>The Rosa genome provides new insights in the design of modern roses.</title>
        <authorList>
            <person name="Bendahmane M."/>
        </authorList>
    </citation>
    <scope>NUCLEOTIDE SEQUENCE [LARGE SCALE GENOMIC DNA]</scope>
    <source>
        <strain evidence="3">cv. Old Blush</strain>
    </source>
</reference>
<accession>A0A2P6RML4</accession>
<dbReference type="AlphaFoldDB" id="A0A2P6RML4"/>
<dbReference type="Proteomes" id="UP000238479">
    <property type="component" value="Chromosome 2"/>
</dbReference>
<comment type="caution">
    <text evidence="2">The sequence shown here is derived from an EMBL/GenBank/DDBJ whole genome shotgun (WGS) entry which is preliminary data.</text>
</comment>
<organism evidence="2 3">
    <name type="scientific">Rosa chinensis</name>
    <name type="common">China rose</name>
    <dbReference type="NCBI Taxonomy" id="74649"/>
    <lineage>
        <taxon>Eukaryota</taxon>
        <taxon>Viridiplantae</taxon>
        <taxon>Streptophyta</taxon>
        <taxon>Embryophyta</taxon>
        <taxon>Tracheophyta</taxon>
        <taxon>Spermatophyta</taxon>
        <taxon>Magnoliopsida</taxon>
        <taxon>eudicotyledons</taxon>
        <taxon>Gunneridae</taxon>
        <taxon>Pentapetalae</taxon>
        <taxon>rosids</taxon>
        <taxon>fabids</taxon>
        <taxon>Rosales</taxon>
        <taxon>Rosaceae</taxon>
        <taxon>Rosoideae</taxon>
        <taxon>Rosoideae incertae sedis</taxon>
        <taxon>Rosa</taxon>
    </lineage>
</organism>
<dbReference type="Gramene" id="PRQ47679">
    <property type="protein sequence ID" value="PRQ47679"/>
    <property type="gene ID" value="RchiOBHm_Chr2g0102351"/>
</dbReference>
<evidence type="ECO:0000313" key="2">
    <source>
        <dbReference type="EMBL" id="PRQ47679.1"/>
    </source>
</evidence>
<dbReference type="STRING" id="74649.A0A2P6RML4"/>
<dbReference type="EC" id="2.4.1.115" evidence="2"/>
<dbReference type="PANTHER" id="PTHR48046">
    <property type="entry name" value="UDP-GLYCOSYLTRANSFERASE 72E1"/>
    <property type="match status" value="1"/>
</dbReference>
<keyword evidence="1 2" id="KW-0328">Glycosyltransferase</keyword>
<evidence type="ECO:0000256" key="1">
    <source>
        <dbReference type="ARBA" id="ARBA00022676"/>
    </source>
</evidence>
<sequence length="105" mass="12012">MKLCPTMLIVDFFGTESLPIAEEFGISKYVYIASNAWFLSLMVYSPTLDEEVKGEFVDEKEPLKIPGCRSVHPQIDIVDGMQDRTSQQYNEHLGIARRLLLQVME</sequence>